<name>A0ABM9DPL9_9HYPH</name>
<dbReference type="RefSeq" id="WP_254024681.1">
    <property type="nucleotide sequence ID" value="NZ_CAKXZS010000012.1"/>
</dbReference>
<feature type="domain" description="PAC" evidence="9">
    <location>
        <begin position="315"/>
        <end position="367"/>
    </location>
</feature>
<evidence type="ECO:0000256" key="2">
    <source>
        <dbReference type="ARBA" id="ARBA00012438"/>
    </source>
</evidence>
<dbReference type="SMART" id="SM00388">
    <property type="entry name" value="HisKA"/>
    <property type="match status" value="1"/>
</dbReference>
<dbReference type="Gene3D" id="3.30.450.20">
    <property type="entry name" value="PAS domain"/>
    <property type="match status" value="2"/>
</dbReference>
<evidence type="ECO:0000256" key="6">
    <source>
        <dbReference type="SAM" id="Phobius"/>
    </source>
</evidence>
<feature type="domain" description="Histidine kinase" evidence="7">
    <location>
        <begin position="387"/>
        <end position="601"/>
    </location>
</feature>
<keyword evidence="5 10" id="KW-0418">Kinase</keyword>
<dbReference type="PANTHER" id="PTHR43304">
    <property type="entry name" value="PHYTOCHROME-LIKE PROTEIN CPH1"/>
    <property type="match status" value="1"/>
</dbReference>
<feature type="transmembrane region" description="Helical" evidence="6">
    <location>
        <begin position="33"/>
        <end position="59"/>
    </location>
</feature>
<dbReference type="SMART" id="SM00086">
    <property type="entry name" value="PAC"/>
    <property type="match status" value="2"/>
</dbReference>
<evidence type="ECO:0000256" key="3">
    <source>
        <dbReference type="ARBA" id="ARBA00022553"/>
    </source>
</evidence>
<evidence type="ECO:0000259" key="8">
    <source>
        <dbReference type="PROSITE" id="PS50112"/>
    </source>
</evidence>
<keyword evidence="6" id="KW-0472">Membrane</keyword>
<evidence type="ECO:0000256" key="5">
    <source>
        <dbReference type="ARBA" id="ARBA00022777"/>
    </source>
</evidence>
<dbReference type="Gene3D" id="1.10.287.130">
    <property type="match status" value="1"/>
</dbReference>
<evidence type="ECO:0000259" key="7">
    <source>
        <dbReference type="PROSITE" id="PS50109"/>
    </source>
</evidence>
<dbReference type="InterPro" id="IPR003661">
    <property type="entry name" value="HisK_dim/P_dom"/>
</dbReference>
<dbReference type="SUPFAM" id="SSF47384">
    <property type="entry name" value="Homodimeric domain of signal transducing histidine kinase"/>
    <property type="match status" value="1"/>
</dbReference>
<gene>
    <name evidence="10" type="ORF">MES4922_20184</name>
</gene>
<evidence type="ECO:0000256" key="4">
    <source>
        <dbReference type="ARBA" id="ARBA00022679"/>
    </source>
</evidence>
<dbReference type="InterPro" id="IPR004358">
    <property type="entry name" value="Sig_transdc_His_kin-like_C"/>
</dbReference>
<comment type="catalytic activity">
    <reaction evidence="1">
        <text>ATP + protein L-histidine = ADP + protein N-phospho-L-histidine.</text>
        <dbReference type="EC" id="2.7.13.3"/>
    </reaction>
</comment>
<evidence type="ECO:0000313" key="11">
    <source>
        <dbReference type="Proteomes" id="UP001152604"/>
    </source>
</evidence>
<keyword evidence="4 10" id="KW-0808">Transferase</keyword>
<dbReference type="Proteomes" id="UP001152604">
    <property type="component" value="Unassembled WGS sequence"/>
</dbReference>
<dbReference type="InterPro" id="IPR003594">
    <property type="entry name" value="HATPase_dom"/>
</dbReference>
<keyword evidence="3" id="KW-0597">Phosphoprotein</keyword>
<feature type="transmembrane region" description="Helical" evidence="6">
    <location>
        <begin position="71"/>
        <end position="92"/>
    </location>
</feature>
<evidence type="ECO:0000259" key="9">
    <source>
        <dbReference type="PROSITE" id="PS50113"/>
    </source>
</evidence>
<feature type="domain" description="PAS" evidence="8">
    <location>
        <begin position="236"/>
        <end position="312"/>
    </location>
</feature>
<dbReference type="InterPro" id="IPR036890">
    <property type="entry name" value="HATPase_C_sf"/>
</dbReference>
<dbReference type="CDD" id="cd00082">
    <property type="entry name" value="HisKA"/>
    <property type="match status" value="1"/>
</dbReference>
<dbReference type="InterPro" id="IPR035965">
    <property type="entry name" value="PAS-like_dom_sf"/>
</dbReference>
<dbReference type="SUPFAM" id="SSF55785">
    <property type="entry name" value="PYP-like sensor domain (PAS domain)"/>
    <property type="match status" value="2"/>
</dbReference>
<dbReference type="Gene3D" id="3.30.565.10">
    <property type="entry name" value="Histidine kinase-like ATPase, C-terminal domain"/>
    <property type="match status" value="1"/>
</dbReference>
<dbReference type="InterPro" id="IPR005467">
    <property type="entry name" value="His_kinase_dom"/>
</dbReference>
<dbReference type="Pfam" id="PF02518">
    <property type="entry name" value="HATPase_c"/>
    <property type="match status" value="1"/>
</dbReference>
<feature type="domain" description="PAS" evidence="8">
    <location>
        <begin position="125"/>
        <end position="180"/>
    </location>
</feature>
<protein>
    <recommendedName>
        <fullName evidence="2">histidine kinase</fullName>
        <ecNumber evidence="2">2.7.13.3</ecNumber>
    </recommendedName>
</protein>
<dbReference type="InterPro" id="IPR001610">
    <property type="entry name" value="PAC"/>
</dbReference>
<dbReference type="EMBL" id="CAKXZS010000012">
    <property type="protein sequence ID" value="CAH2398596.1"/>
    <property type="molecule type" value="Genomic_DNA"/>
</dbReference>
<dbReference type="EC" id="2.7.13.3" evidence="2"/>
<dbReference type="InterPro" id="IPR013655">
    <property type="entry name" value="PAS_fold_3"/>
</dbReference>
<dbReference type="PANTHER" id="PTHR43304:SF1">
    <property type="entry name" value="PAC DOMAIN-CONTAINING PROTEIN"/>
    <property type="match status" value="1"/>
</dbReference>
<keyword evidence="6" id="KW-1133">Transmembrane helix</keyword>
<dbReference type="PROSITE" id="PS50112">
    <property type="entry name" value="PAS"/>
    <property type="match status" value="2"/>
</dbReference>
<dbReference type="CDD" id="cd00130">
    <property type="entry name" value="PAS"/>
    <property type="match status" value="2"/>
</dbReference>
<dbReference type="NCBIfam" id="TIGR00229">
    <property type="entry name" value="sensory_box"/>
    <property type="match status" value="2"/>
</dbReference>
<dbReference type="SUPFAM" id="SSF55874">
    <property type="entry name" value="ATPase domain of HSP90 chaperone/DNA topoisomerase II/histidine kinase"/>
    <property type="match status" value="1"/>
</dbReference>
<dbReference type="GO" id="GO:0004673">
    <property type="term" value="F:protein histidine kinase activity"/>
    <property type="evidence" value="ECO:0007669"/>
    <property type="project" value="UniProtKB-EC"/>
</dbReference>
<keyword evidence="6" id="KW-0812">Transmembrane</keyword>
<accession>A0ABM9DPL9</accession>
<dbReference type="Pfam" id="PF08447">
    <property type="entry name" value="PAS_3"/>
    <property type="match status" value="2"/>
</dbReference>
<dbReference type="SMART" id="SM00387">
    <property type="entry name" value="HATPase_c"/>
    <property type="match status" value="1"/>
</dbReference>
<organism evidence="10 11">
    <name type="scientific">Mesorhizobium ventifaucium</name>
    <dbReference type="NCBI Taxonomy" id="666020"/>
    <lineage>
        <taxon>Bacteria</taxon>
        <taxon>Pseudomonadati</taxon>
        <taxon>Pseudomonadota</taxon>
        <taxon>Alphaproteobacteria</taxon>
        <taxon>Hyphomicrobiales</taxon>
        <taxon>Phyllobacteriaceae</taxon>
        <taxon>Mesorhizobium</taxon>
    </lineage>
</organism>
<dbReference type="InterPro" id="IPR000700">
    <property type="entry name" value="PAS-assoc_C"/>
</dbReference>
<feature type="transmembrane region" description="Helical" evidence="6">
    <location>
        <begin position="12"/>
        <end position="27"/>
    </location>
</feature>
<reference evidence="10" key="1">
    <citation type="submission" date="2022-03" db="EMBL/GenBank/DDBJ databases">
        <authorList>
            <person name="Brunel B."/>
        </authorList>
    </citation>
    <scope>NUCLEOTIDE SEQUENCE</scope>
    <source>
        <strain evidence="10">STM4922sample</strain>
    </source>
</reference>
<dbReference type="SMART" id="SM00091">
    <property type="entry name" value="PAS"/>
    <property type="match status" value="2"/>
</dbReference>
<comment type="caution">
    <text evidence="10">The sequence shown here is derived from an EMBL/GenBank/DDBJ whole genome shotgun (WGS) entry which is preliminary data.</text>
</comment>
<dbReference type="PROSITE" id="PS50113">
    <property type="entry name" value="PAC"/>
    <property type="match status" value="2"/>
</dbReference>
<keyword evidence="11" id="KW-1185">Reference proteome</keyword>
<sequence>MELTSTKQRRAAALAIGAASVLLALFVDEPYVLLVAVAVICICIGWEAGLVAVASAGLLSSVILFSLESGAIGGAVRLAVFVVAALALWFVIKIFRTMSFYDRVYQGAGPNIADIPGLGWSAYPDGRLRFVNPAALEYVGVTADEMRRIMDGDDYHWTQFVHPDDVEASMARWHHNLETGEPVIDEQRVRRFDGTYRWFRDTAVASRDEHGRITGWYGQMEDIDDQKKAETALRERERELRLLVDTVPTMIWLMTPAGLPYYFNKRFLDWAGIDAVKEEPRGTRQFASHVELFHPDDRAAVKAVFEKSFARGEPLQHKGRLCRKDGKYRWIDSRFEPLRDEDGTILRWYGVNFDIDDEVRAQESLRLADERLARALRAASLSELSVSIAHELNQPLQAVVANAGAFQRWLTADPPNFNHASRVAQKIIRNADAAAQVVARIRALFSKTEGAPHAIDLNVVIREVCDLLGDTLTSSGVKLDLHLDPRLPATTADQVQMEQVVLNLVRNGIEAMQNVSINVRSLRIVSRHQNDGTVEVEVRDRGRGFSNPERIFEAFYTTKPDGMGMGLAICRSIIEAHYGRLWAENVETGGASITFSIPIRAADSIHTITAATADSRMGAFRD</sequence>
<dbReference type="InterPro" id="IPR036097">
    <property type="entry name" value="HisK_dim/P_sf"/>
</dbReference>
<proteinExistence type="predicted"/>
<dbReference type="InterPro" id="IPR000014">
    <property type="entry name" value="PAS"/>
</dbReference>
<evidence type="ECO:0000256" key="1">
    <source>
        <dbReference type="ARBA" id="ARBA00000085"/>
    </source>
</evidence>
<feature type="domain" description="PAC" evidence="9">
    <location>
        <begin position="183"/>
        <end position="235"/>
    </location>
</feature>
<dbReference type="InterPro" id="IPR052162">
    <property type="entry name" value="Sensor_kinase/Photoreceptor"/>
</dbReference>
<dbReference type="PROSITE" id="PS50109">
    <property type="entry name" value="HIS_KIN"/>
    <property type="match status" value="1"/>
</dbReference>
<evidence type="ECO:0000313" key="10">
    <source>
        <dbReference type="EMBL" id="CAH2398596.1"/>
    </source>
</evidence>
<dbReference type="PRINTS" id="PR00344">
    <property type="entry name" value="BCTRLSENSOR"/>
</dbReference>